<feature type="compositionally biased region" description="Basic residues" evidence="8">
    <location>
        <begin position="936"/>
        <end position="955"/>
    </location>
</feature>
<dbReference type="PANTHER" id="PTHR10629:SF50">
    <property type="entry name" value="DNA (CYTOSINE-5)-METHYLTRANSFERASE CMT3"/>
    <property type="match status" value="1"/>
</dbReference>
<dbReference type="InterPro" id="IPR050390">
    <property type="entry name" value="C5-Methyltransferase"/>
</dbReference>
<organism evidence="9 10">
    <name type="scientific">Auxenochlorella protothecoides</name>
    <name type="common">Green microalga</name>
    <name type="synonym">Chlorella protothecoides</name>
    <dbReference type="NCBI Taxonomy" id="3075"/>
    <lineage>
        <taxon>Eukaryota</taxon>
        <taxon>Viridiplantae</taxon>
        <taxon>Chlorophyta</taxon>
        <taxon>core chlorophytes</taxon>
        <taxon>Trebouxiophyceae</taxon>
        <taxon>Chlorellales</taxon>
        <taxon>Chlorellaceae</taxon>
        <taxon>Auxenochlorella</taxon>
    </lineage>
</organism>
<feature type="active site" evidence="7">
    <location>
        <position position="53"/>
    </location>
</feature>
<dbReference type="GO" id="GO:0032259">
    <property type="term" value="P:methylation"/>
    <property type="evidence" value="ECO:0007669"/>
    <property type="project" value="UniProtKB-KW"/>
</dbReference>
<dbReference type="SUPFAM" id="SSF63748">
    <property type="entry name" value="Tudor/PWWP/MBT"/>
    <property type="match status" value="1"/>
</dbReference>
<evidence type="ECO:0000256" key="1">
    <source>
        <dbReference type="ARBA" id="ARBA00011975"/>
    </source>
</evidence>
<dbReference type="GO" id="GO:0003886">
    <property type="term" value="F:DNA (cytosine-5-)-methyltransferase activity"/>
    <property type="evidence" value="ECO:0007669"/>
    <property type="project" value="UniProtKB-EC"/>
</dbReference>
<reference evidence="9 10" key="1">
    <citation type="journal article" date="2014" name="BMC Genomics">
        <title>Oil accumulation mechanisms of the oleaginous microalga Chlorella protothecoides revealed through its genome, transcriptomes, and proteomes.</title>
        <authorList>
            <person name="Gao C."/>
            <person name="Wang Y."/>
            <person name="Shen Y."/>
            <person name="Yan D."/>
            <person name="He X."/>
            <person name="Dai J."/>
            <person name="Wu Q."/>
        </authorList>
    </citation>
    <scope>NUCLEOTIDE SEQUENCE [LARGE SCALE GENOMIC DNA]</scope>
    <source>
        <strain evidence="9 10">0710</strain>
    </source>
</reference>
<accession>A0A087SBP1</accession>
<evidence type="ECO:0000256" key="8">
    <source>
        <dbReference type="SAM" id="MobiDB-lite"/>
    </source>
</evidence>
<evidence type="ECO:0000256" key="4">
    <source>
        <dbReference type="ARBA" id="ARBA00022691"/>
    </source>
</evidence>
<dbReference type="Proteomes" id="UP000028924">
    <property type="component" value="Unassembled WGS sequence"/>
</dbReference>
<dbReference type="InterPro" id="IPR029063">
    <property type="entry name" value="SAM-dependent_MTases_sf"/>
</dbReference>
<keyword evidence="5" id="KW-0479">Metal-binding</keyword>
<evidence type="ECO:0000256" key="6">
    <source>
        <dbReference type="ARBA" id="ARBA00022833"/>
    </source>
</evidence>
<comment type="similarity">
    <text evidence="7">Belongs to the class I-like SAM-binding methyltransferase superfamily. C5-methyltransferase family.</text>
</comment>
<dbReference type="OrthoDB" id="62853at2759"/>
<dbReference type="STRING" id="3075.A0A087SBP1"/>
<keyword evidence="10" id="KW-1185">Reference proteome</keyword>
<dbReference type="RefSeq" id="XP_011396015.1">
    <property type="nucleotide sequence ID" value="XM_011397713.1"/>
</dbReference>
<keyword evidence="6" id="KW-0862">Zinc</keyword>
<name>A0A087SBP1_AUXPR</name>
<keyword evidence="5" id="KW-0863">Zinc-finger</keyword>
<dbReference type="GO" id="GO:0008270">
    <property type="term" value="F:zinc ion binding"/>
    <property type="evidence" value="ECO:0007669"/>
    <property type="project" value="UniProtKB-KW"/>
</dbReference>
<dbReference type="Pfam" id="PF00145">
    <property type="entry name" value="DNA_methylase"/>
    <property type="match status" value="1"/>
</dbReference>
<feature type="compositionally biased region" description="Gly residues" evidence="8">
    <location>
        <begin position="872"/>
        <end position="883"/>
    </location>
</feature>
<dbReference type="GO" id="GO:0003677">
    <property type="term" value="F:DNA binding"/>
    <property type="evidence" value="ECO:0007669"/>
    <property type="project" value="TreeGrafter"/>
</dbReference>
<dbReference type="SUPFAM" id="SSF57903">
    <property type="entry name" value="FYVE/PHD zinc finger"/>
    <property type="match status" value="1"/>
</dbReference>
<protein>
    <recommendedName>
        <fullName evidence="1">DNA (cytosine-5-)-methyltransferase</fullName>
        <ecNumber evidence="1">2.1.1.37</ecNumber>
    </recommendedName>
</protein>
<dbReference type="GeneID" id="23614727"/>
<dbReference type="EC" id="2.1.1.37" evidence="1"/>
<dbReference type="PANTHER" id="PTHR10629">
    <property type="entry name" value="CYTOSINE-SPECIFIC METHYLTRANSFERASE"/>
    <property type="match status" value="1"/>
</dbReference>
<feature type="region of interest" description="Disordered" evidence="8">
    <location>
        <begin position="871"/>
        <end position="986"/>
    </location>
</feature>
<dbReference type="SUPFAM" id="SSF53335">
    <property type="entry name" value="S-adenosyl-L-methionine-dependent methyltransferases"/>
    <property type="match status" value="1"/>
</dbReference>
<dbReference type="PROSITE" id="PS51679">
    <property type="entry name" value="SAM_MT_C5"/>
    <property type="match status" value="1"/>
</dbReference>
<evidence type="ECO:0000313" key="9">
    <source>
        <dbReference type="EMBL" id="KFM23145.1"/>
    </source>
</evidence>
<evidence type="ECO:0000313" key="10">
    <source>
        <dbReference type="Proteomes" id="UP000028924"/>
    </source>
</evidence>
<dbReference type="AlphaFoldDB" id="A0A087SBP1"/>
<keyword evidence="4 7" id="KW-0949">S-adenosyl-L-methionine</keyword>
<evidence type="ECO:0000256" key="3">
    <source>
        <dbReference type="ARBA" id="ARBA00022679"/>
    </source>
</evidence>
<evidence type="ECO:0000256" key="5">
    <source>
        <dbReference type="ARBA" id="ARBA00022771"/>
    </source>
</evidence>
<dbReference type="eggNOG" id="ENOG502SG13">
    <property type="taxonomic scope" value="Eukaryota"/>
</dbReference>
<evidence type="ECO:0000256" key="7">
    <source>
        <dbReference type="PROSITE-ProRule" id="PRU01016"/>
    </source>
</evidence>
<dbReference type="CDD" id="cd20404">
    <property type="entry name" value="Tudor_Agenet_AtEML-like"/>
    <property type="match status" value="1"/>
</dbReference>
<dbReference type="Gene3D" id="2.30.30.140">
    <property type="match status" value="1"/>
</dbReference>
<evidence type="ECO:0000256" key="2">
    <source>
        <dbReference type="ARBA" id="ARBA00022603"/>
    </source>
</evidence>
<keyword evidence="2 7" id="KW-0489">Methyltransferase</keyword>
<dbReference type="Gene3D" id="3.40.50.150">
    <property type="entry name" value="Vaccinia Virus protein VP39"/>
    <property type="match status" value="1"/>
</dbReference>
<dbReference type="CDD" id="cd15489">
    <property type="entry name" value="PHD_SF"/>
    <property type="match status" value="1"/>
</dbReference>
<sequence length="1069" mass="114895">MKVASLFSGAGALDLGLHQVLTSAFPGVHITEDVAALERLPEETELLAAGFPCIDVSRAGLRRGLEGKSTGLVRHVFRLLRVAARARRPVPWVLLENVEALLDRANGEPPVMQYIARQFQELGYGSWAYRVVNSAGFGLPNRRRRVFIVASMHGDARDVLLAQGAMGCPGSCKHLFDGQLCYSCYCSSDRSAREVSYAIDLGNAISPAGEDVVPTFTTSNDRMLLLLSSGLSGMLRCDDAERLQGLPEGYTKPCWPLAGPGLGGHRLARPRDVDAETAAAKRWDLLGNAVTVPVARWLGERLAQPYAFKYQTAGVSNRRMDALVREGMADAGPEAGRPSPNLWSFVCLDELQEAVLFPYLLSRPKPAVAGEVEAEGVEAPLPDLTTGDWLDPATNAAREATAEVILAQTEEAGRDRELEKDMFQAALVHRARKGQLSGVARLQIPWDKEAWPRAGWWVRGLGAFAVEDMSEHPVPTPFLPLGDFIGEVGRPARPEEVDSYLHRMQERGWDASNTVAKLLKNNARFSYEVRNISRLPGLLSDADMIGPLCWALDPQSGAWWPVEVLDPMSLPTGRTLPPEALADLSSEQRVASLPSHAASAAMAQQVAPEDKRVLVNYLPVHGAVWQWRHPDDLIPYEANLAAKESAASAAIRSGKFKHAEKLSQALADARASLSILKGRHTLEGDRMRRTRAAAAASAVNLKQRCGGCKTCMNLLAGQRRYECLTQRMKAAALSGHAGAQLAVCREDALGARVRVWWDGDATFYSGVVAHYDAVSTEHTVCYDDGEVGMHKLWQHDERINVESGVEEWPREAEAARQKLRTAHDLLRDKKRVGSPPSAAQLPALGLSDYEQKRAELVRRNRLMFEQTLANGGEAGLEGPGSGESGVAAPGETAVEGPASLAGGASGPSQDWSGGGQRPEAVVSVSLPAGAPVQSAPKRKHSASGKKGGSKKKKAHGGAATCPANGAKAGNALDAEQGPATPTPTQPRRSLCVLCRKTGGTACMVSCVGCAAADVTPPTLSHSTCRGREAARNDEDPLQDWRCPKCRAAQRELGPEHALRGLAEAVLVAA</sequence>
<gene>
    <name evidence="9" type="ORF">F751_3336</name>
</gene>
<dbReference type="InterPro" id="IPR001525">
    <property type="entry name" value="C5_MeTfrase"/>
</dbReference>
<dbReference type="GO" id="GO:0005634">
    <property type="term" value="C:nucleus"/>
    <property type="evidence" value="ECO:0007669"/>
    <property type="project" value="TreeGrafter"/>
</dbReference>
<keyword evidence="3 7" id="KW-0808">Transferase</keyword>
<feature type="compositionally biased region" description="Low complexity" evidence="8">
    <location>
        <begin position="896"/>
        <end position="908"/>
    </location>
</feature>
<dbReference type="InterPro" id="IPR011011">
    <property type="entry name" value="Znf_FYVE_PHD"/>
</dbReference>
<dbReference type="PRINTS" id="PR00105">
    <property type="entry name" value="C5METTRFRASE"/>
</dbReference>
<dbReference type="GO" id="GO:0044027">
    <property type="term" value="P:negative regulation of gene expression via chromosomal CpG island methylation"/>
    <property type="evidence" value="ECO:0007669"/>
    <property type="project" value="TreeGrafter"/>
</dbReference>
<dbReference type="KEGG" id="apro:F751_3336"/>
<dbReference type="EMBL" id="KL662089">
    <property type="protein sequence ID" value="KFM23145.1"/>
    <property type="molecule type" value="Genomic_DNA"/>
</dbReference>
<proteinExistence type="inferred from homology"/>